<sequence length="201" mass="21936">MRTEHGSRSLVFGEAHPYIKGRVCLCRFLLLDFISHPTNSPSNPVNRFLYSLLIPTRSSQPPTANMQLKFFGLIAAFAVASVAALGDFELSQLRENKLHMEQIHERMVAAGVAAPQVQKRSALDDPTGGESTESPLEAAQYKLHVIQDYRLGIANTNDQVLQSTELTEEEKADFVAQAAVTDAELADEEAAVVALIAELSA</sequence>
<gene>
    <name evidence="1" type="ORF">BJ508DRAFT_12934</name>
</gene>
<dbReference type="AlphaFoldDB" id="A0A3N4II36"/>
<name>A0A3N4II36_ASCIM</name>
<accession>A0A3N4II36</accession>
<organism evidence="1 2">
    <name type="scientific">Ascobolus immersus RN42</name>
    <dbReference type="NCBI Taxonomy" id="1160509"/>
    <lineage>
        <taxon>Eukaryota</taxon>
        <taxon>Fungi</taxon>
        <taxon>Dikarya</taxon>
        <taxon>Ascomycota</taxon>
        <taxon>Pezizomycotina</taxon>
        <taxon>Pezizomycetes</taxon>
        <taxon>Pezizales</taxon>
        <taxon>Ascobolaceae</taxon>
        <taxon>Ascobolus</taxon>
    </lineage>
</organism>
<protein>
    <submittedName>
        <fullName evidence="1">Uncharacterized protein</fullName>
    </submittedName>
</protein>
<reference evidence="1 2" key="1">
    <citation type="journal article" date="2018" name="Nat. Ecol. Evol.">
        <title>Pezizomycetes genomes reveal the molecular basis of ectomycorrhizal truffle lifestyle.</title>
        <authorList>
            <person name="Murat C."/>
            <person name="Payen T."/>
            <person name="Noel B."/>
            <person name="Kuo A."/>
            <person name="Morin E."/>
            <person name="Chen J."/>
            <person name="Kohler A."/>
            <person name="Krizsan K."/>
            <person name="Balestrini R."/>
            <person name="Da Silva C."/>
            <person name="Montanini B."/>
            <person name="Hainaut M."/>
            <person name="Levati E."/>
            <person name="Barry K.W."/>
            <person name="Belfiori B."/>
            <person name="Cichocki N."/>
            <person name="Clum A."/>
            <person name="Dockter R.B."/>
            <person name="Fauchery L."/>
            <person name="Guy J."/>
            <person name="Iotti M."/>
            <person name="Le Tacon F."/>
            <person name="Lindquist E.A."/>
            <person name="Lipzen A."/>
            <person name="Malagnac F."/>
            <person name="Mello A."/>
            <person name="Molinier V."/>
            <person name="Miyauchi S."/>
            <person name="Poulain J."/>
            <person name="Riccioni C."/>
            <person name="Rubini A."/>
            <person name="Sitrit Y."/>
            <person name="Splivallo R."/>
            <person name="Traeger S."/>
            <person name="Wang M."/>
            <person name="Zifcakova L."/>
            <person name="Wipf D."/>
            <person name="Zambonelli A."/>
            <person name="Paolocci F."/>
            <person name="Nowrousian M."/>
            <person name="Ottonello S."/>
            <person name="Baldrian P."/>
            <person name="Spatafora J.W."/>
            <person name="Henrissat B."/>
            <person name="Nagy L.G."/>
            <person name="Aury J.M."/>
            <person name="Wincker P."/>
            <person name="Grigoriev I.V."/>
            <person name="Bonfante P."/>
            <person name="Martin F.M."/>
        </authorList>
    </citation>
    <scope>NUCLEOTIDE SEQUENCE [LARGE SCALE GENOMIC DNA]</scope>
    <source>
        <strain evidence="1 2">RN42</strain>
    </source>
</reference>
<evidence type="ECO:0000313" key="2">
    <source>
        <dbReference type="Proteomes" id="UP000275078"/>
    </source>
</evidence>
<proteinExistence type="predicted"/>
<evidence type="ECO:0000313" key="1">
    <source>
        <dbReference type="EMBL" id="RPA85087.1"/>
    </source>
</evidence>
<keyword evidence="2" id="KW-1185">Reference proteome</keyword>
<dbReference type="Proteomes" id="UP000275078">
    <property type="component" value="Unassembled WGS sequence"/>
</dbReference>
<dbReference type="EMBL" id="ML119655">
    <property type="protein sequence ID" value="RPA85087.1"/>
    <property type="molecule type" value="Genomic_DNA"/>
</dbReference>